<evidence type="ECO:0000256" key="1">
    <source>
        <dbReference type="ARBA" id="ARBA00009922"/>
    </source>
</evidence>
<comment type="catalytic activity">
    <reaction evidence="9">
        <text>ATP + H2O = ADP + phosphate + H(+)</text>
        <dbReference type="Rhea" id="RHEA:13065"/>
        <dbReference type="ChEBI" id="CHEBI:15377"/>
        <dbReference type="ChEBI" id="CHEBI:15378"/>
        <dbReference type="ChEBI" id="CHEBI:30616"/>
        <dbReference type="ChEBI" id="CHEBI:43474"/>
        <dbReference type="ChEBI" id="CHEBI:456216"/>
        <dbReference type="EC" id="5.6.2.4"/>
    </reaction>
</comment>
<dbReference type="InterPro" id="IPR010997">
    <property type="entry name" value="HRDC-like_sf"/>
</dbReference>
<dbReference type="GO" id="GO:0005524">
    <property type="term" value="F:ATP binding"/>
    <property type="evidence" value="ECO:0007669"/>
    <property type="project" value="UniProtKB-UniRule"/>
</dbReference>
<dbReference type="GO" id="GO:0003677">
    <property type="term" value="F:DNA binding"/>
    <property type="evidence" value="ECO:0007669"/>
    <property type="project" value="InterPro"/>
</dbReference>
<evidence type="ECO:0000259" key="14">
    <source>
        <dbReference type="PROSITE" id="PS51217"/>
    </source>
</evidence>
<evidence type="ECO:0000256" key="6">
    <source>
        <dbReference type="ARBA" id="ARBA00023235"/>
    </source>
</evidence>
<dbReference type="Proteomes" id="UP000557772">
    <property type="component" value="Unassembled WGS sequence"/>
</dbReference>
<dbReference type="InterPro" id="IPR027417">
    <property type="entry name" value="P-loop_NTPase"/>
</dbReference>
<dbReference type="SUPFAM" id="SSF47819">
    <property type="entry name" value="HRDC-like"/>
    <property type="match status" value="1"/>
</dbReference>
<dbReference type="AlphaFoldDB" id="A0A849AQZ7"/>
<feature type="region of interest" description="Disordered" evidence="11">
    <location>
        <begin position="575"/>
        <end position="597"/>
    </location>
</feature>
<evidence type="ECO:0000259" key="12">
    <source>
        <dbReference type="PROSITE" id="PS50967"/>
    </source>
</evidence>
<keyword evidence="16" id="KW-1185">Reference proteome</keyword>
<dbReference type="Gene3D" id="1.10.10.160">
    <property type="match status" value="1"/>
</dbReference>
<keyword evidence="3 10" id="KW-0378">Hydrolase</keyword>
<dbReference type="Pfam" id="PF00570">
    <property type="entry name" value="HRDC"/>
    <property type="match status" value="1"/>
</dbReference>
<dbReference type="PROSITE" id="PS51198">
    <property type="entry name" value="UVRD_HELICASE_ATP_BIND"/>
    <property type="match status" value="1"/>
</dbReference>
<dbReference type="CDD" id="cd18807">
    <property type="entry name" value="SF1_C_UvrD"/>
    <property type="match status" value="1"/>
</dbReference>
<evidence type="ECO:0000256" key="2">
    <source>
        <dbReference type="ARBA" id="ARBA00022741"/>
    </source>
</evidence>
<dbReference type="PANTHER" id="PTHR11070:SF69">
    <property type="entry name" value="ATP-DEPENDENT DNA HELICASE UVRD2"/>
    <property type="match status" value="1"/>
</dbReference>
<comment type="catalytic activity">
    <reaction evidence="7">
        <text>Couples ATP hydrolysis with the unwinding of duplex DNA by translocating in the 3'-5' direction.</text>
        <dbReference type="EC" id="5.6.2.4"/>
    </reaction>
</comment>
<dbReference type="Pfam" id="PF00580">
    <property type="entry name" value="UvrD-helicase"/>
    <property type="match status" value="1"/>
</dbReference>
<evidence type="ECO:0000259" key="13">
    <source>
        <dbReference type="PROSITE" id="PS51198"/>
    </source>
</evidence>
<protein>
    <recommendedName>
        <fullName evidence="8">DNA 3'-5' helicase</fullName>
        <ecNumber evidence="8">5.6.2.4</ecNumber>
    </recommendedName>
</protein>
<evidence type="ECO:0000256" key="11">
    <source>
        <dbReference type="SAM" id="MobiDB-lite"/>
    </source>
</evidence>
<accession>A0A849AQZ7</accession>
<dbReference type="InterPro" id="IPR044876">
    <property type="entry name" value="HRDC_dom_sf"/>
</dbReference>
<evidence type="ECO:0000256" key="3">
    <source>
        <dbReference type="ARBA" id="ARBA00022801"/>
    </source>
</evidence>
<dbReference type="EC" id="5.6.2.4" evidence="8"/>
<dbReference type="InterPro" id="IPR014016">
    <property type="entry name" value="UvrD-like_ATP-bd"/>
</dbReference>
<reference evidence="15 16" key="1">
    <citation type="submission" date="2020-05" db="EMBL/GenBank/DDBJ databases">
        <title>Flexivirga sp. ID2601S isolated from air conditioner.</title>
        <authorList>
            <person name="Kim D.H."/>
        </authorList>
    </citation>
    <scope>NUCLEOTIDE SEQUENCE [LARGE SCALE GENOMIC DNA]</scope>
    <source>
        <strain evidence="15 16">ID2601S</strain>
    </source>
</reference>
<dbReference type="GO" id="GO:0033202">
    <property type="term" value="C:DNA helicase complex"/>
    <property type="evidence" value="ECO:0007669"/>
    <property type="project" value="TreeGrafter"/>
</dbReference>
<feature type="binding site" evidence="10">
    <location>
        <begin position="35"/>
        <end position="42"/>
    </location>
    <ligand>
        <name>ATP</name>
        <dbReference type="ChEBI" id="CHEBI:30616"/>
    </ligand>
</feature>
<feature type="domain" description="UvrD-like helicase ATP-binding" evidence="13">
    <location>
        <begin position="14"/>
        <end position="295"/>
    </location>
</feature>
<dbReference type="PROSITE" id="PS51217">
    <property type="entry name" value="UVRD_HELICASE_CTER"/>
    <property type="match status" value="1"/>
</dbReference>
<dbReference type="Pfam" id="PF13361">
    <property type="entry name" value="UvrD_C"/>
    <property type="match status" value="2"/>
</dbReference>
<gene>
    <name evidence="15" type="ORF">HJ588_07880</name>
</gene>
<feature type="domain" description="HRDC" evidence="12">
    <location>
        <begin position="625"/>
        <end position="705"/>
    </location>
</feature>
<dbReference type="GO" id="GO:0000725">
    <property type="term" value="P:recombinational repair"/>
    <property type="evidence" value="ECO:0007669"/>
    <property type="project" value="TreeGrafter"/>
</dbReference>
<sequence>MPPAGATTADDVLAGLDPEQREVASNPLGPMCVLAGAGTGKTRAITHRIAYGVHSGAYRADRVLAVTFTARAAGEMRTRLRGLGLPTVQARTFHSAALRQLQYFWPQAIGGPTPTVLKQKAPAVGEAGARLRLELDRVVIRDLAAEIEWAKVSMLTPETYRDAAARAGRSPADLDLTAMARLWETYEEVKSARGVIDFEDVLLLMAGVLADREDIAATVRGQYRHFVVDEYQDVNAVQQALLDQWVGQRPDLCVVGDPAQTIYSFTGATPRHLLDFARRRPDTRTVRLVRNYRSTPQVVGLANLVLDAGPRRADSVQLQAQRDGGPVPTLSAQPDDDAEASYVAAEVKKLLAQGVPASEIAVLYRVNAQSEAIEQALSAADVPYLVRGGERFFQRKEVQQAIVLLRGAVRGDDGSEPLGRLVRDILTGAGWSPQRPAGGAVLERWQSLNALAELADDLAAAGEGVRIRELVAELDRRAGEQHAPTVEGVTLASLHAAKGLEWDAVFLIGCSDGLIPISLAEGQQAIEEERRLLYVGLTRARTHLALSWAARNPGGRATRRPSRFLDAAAPVLGEGARSTPKSAKSAARAGGRGTKSVKPRTCRTCGATLESAAERKIGRCNDCPATYDEAQFEALRTWRLEVATQSKVPAFVVFTDATLVAIAERQPAGAADLARISGVGKHKLDTYGDYVLAVLAGDDPTEVATRCVTDRAASA</sequence>
<evidence type="ECO:0000256" key="7">
    <source>
        <dbReference type="ARBA" id="ARBA00034617"/>
    </source>
</evidence>
<name>A0A849AQZ7_9MICO</name>
<keyword evidence="4 10" id="KW-0347">Helicase</keyword>
<dbReference type="GO" id="GO:0005829">
    <property type="term" value="C:cytosol"/>
    <property type="evidence" value="ECO:0007669"/>
    <property type="project" value="TreeGrafter"/>
</dbReference>
<keyword evidence="2 10" id="KW-0547">Nucleotide-binding</keyword>
<evidence type="ECO:0000256" key="10">
    <source>
        <dbReference type="PROSITE-ProRule" id="PRU00560"/>
    </source>
</evidence>
<evidence type="ECO:0000313" key="16">
    <source>
        <dbReference type="Proteomes" id="UP000557772"/>
    </source>
</evidence>
<comment type="caution">
    <text evidence="15">The sequence shown here is derived from an EMBL/GenBank/DDBJ whole genome shotgun (WGS) entry which is preliminary data.</text>
</comment>
<evidence type="ECO:0000256" key="9">
    <source>
        <dbReference type="ARBA" id="ARBA00048988"/>
    </source>
</evidence>
<proteinExistence type="inferred from homology"/>
<dbReference type="CDD" id="cd17932">
    <property type="entry name" value="DEXQc_UvrD"/>
    <property type="match status" value="1"/>
</dbReference>
<dbReference type="InterPro" id="IPR013986">
    <property type="entry name" value="DExx_box_DNA_helicase_dom_sf"/>
</dbReference>
<evidence type="ECO:0000256" key="4">
    <source>
        <dbReference type="ARBA" id="ARBA00022806"/>
    </source>
</evidence>
<dbReference type="GO" id="GO:0016787">
    <property type="term" value="F:hydrolase activity"/>
    <property type="evidence" value="ECO:0007669"/>
    <property type="project" value="UniProtKB-UniRule"/>
</dbReference>
<dbReference type="Gene3D" id="3.40.50.300">
    <property type="entry name" value="P-loop containing nucleotide triphosphate hydrolases"/>
    <property type="match status" value="3"/>
</dbReference>
<evidence type="ECO:0000256" key="5">
    <source>
        <dbReference type="ARBA" id="ARBA00022840"/>
    </source>
</evidence>
<dbReference type="Gene3D" id="1.10.150.80">
    <property type="entry name" value="HRDC domain"/>
    <property type="match status" value="1"/>
</dbReference>
<evidence type="ECO:0000313" key="15">
    <source>
        <dbReference type="EMBL" id="NNG39192.1"/>
    </source>
</evidence>
<organism evidence="15 16">
    <name type="scientific">Flexivirga aerilata</name>
    <dbReference type="NCBI Taxonomy" id="1656889"/>
    <lineage>
        <taxon>Bacteria</taxon>
        <taxon>Bacillati</taxon>
        <taxon>Actinomycetota</taxon>
        <taxon>Actinomycetes</taxon>
        <taxon>Micrococcales</taxon>
        <taxon>Dermacoccaceae</taxon>
        <taxon>Flexivirga</taxon>
    </lineage>
</organism>
<dbReference type="SMART" id="SM00341">
    <property type="entry name" value="HRDC"/>
    <property type="match status" value="1"/>
</dbReference>
<dbReference type="PROSITE" id="PS50967">
    <property type="entry name" value="HRDC"/>
    <property type="match status" value="1"/>
</dbReference>
<feature type="domain" description="UvrD-like helicase C-terminal" evidence="14">
    <location>
        <begin position="296"/>
        <end position="542"/>
    </location>
</feature>
<comment type="similarity">
    <text evidence="1">Belongs to the helicase family. UvrD subfamily.</text>
</comment>
<dbReference type="SUPFAM" id="SSF52540">
    <property type="entry name" value="P-loop containing nucleoside triphosphate hydrolases"/>
    <property type="match status" value="1"/>
</dbReference>
<keyword evidence="5 10" id="KW-0067">ATP-binding</keyword>
<keyword evidence="6" id="KW-0413">Isomerase</keyword>
<dbReference type="InterPro" id="IPR000212">
    <property type="entry name" value="DNA_helicase_UvrD/REP"/>
</dbReference>
<dbReference type="PANTHER" id="PTHR11070">
    <property type="entry name" value="UVRD / RECB / PCRA DNA HELICASE FAMILY MEMBER"/>
    <property type="match status" value="1"/>
</dbReference>
<evidence type="ECO:0000256" key="8">
    <source>
        <dbReference type="ARBA" id="ARBA00034808"/>
    </source>
</evidence>
<dbReference type="FunFam" id="3.40.50.300:FF:001181">
    <property type="entry name" value="DNA helicase"/>
    <property type="match status" value="1"/>
</dbReference>
<dbReference type="EMBL" id="JABENB010000001">
    <property type="protein sequence ID" value="NNG39192.1"/>
    <property type="molecule type" value="Genomic_DNA"/>
</dbReference>
<dbReference type="InterPro" id="IPR002121">
    <property type="entry name" value="HRDC_dom"/>
</dbReference>
<dbReference type="GO" id="GO:0043138">
    <property type="term" value="F:3'-5' DNA helicase activity"/>
    <property type="evidence" value="ECO:0007669"/>
    <property type="project" value="UniProtKB-EC"/>
</dbReference>
<dbReference type="InterPro" id="IPR014017">
    <property type="entry name" value="DNA_helicase_UvrD-like_C"/>
</dbReference>